<evidence type="ECO:0000256" key="1">
    <source>
        <dbReference type="SAM" id="MobiDB-lite"/>
    </source>
</evidence>
<protein>
    <submittedName>
        <fullName evidence="2">Uncharacterized protein</fullName>
    </submittedName>
</protein>
<evidence type="ECO:0000313" key="2">
    <source>
        <dbReference type="EMBL" id="TBN56726.1"/>
    </source>
</evidence>
<comment type="caution">
    <text evidence="2">The sequence shown here is derived from an EMBL/GenBank/DDBJ whole genome shotgun (WGS) entry which is preliminary data.</text>
</comment>
<evidence type="ECO:0000313" key="3">
    <source>
        <dbReference type="Proteomes" id="UP000294194"/>
    </source>
</evidence>
<organism evidence="2 3">
    <name type="scientific">Glaciihabitans arcticus</name>
    <dbReference type="NCBI Taxonomy" id="2668039"/>
    <lineage>
        <taxon>Bacteria</taxon>
        <taxon>Bacillati</taxon>
        <taxon>Actinomycetota</taxon>
        <taxon>Actinomycetes</taxon>
        <taxon>Micrococcales</taxon>
        <taxon>Microbacteriaceae</taxon>
        <taxon>Glaciihabitans</taxon>
    </lineage>
</organism>
<proteinExistence type="predicted"/>
<feature type="region of interest" description="Disordered" evidence="1">
    <location>
        <begin position="1"/>
        <end position="59"/>
    </location>
</feature>
<dbReference type="Proteomes" id="UP000294194">
    <property type="component" value="Unassembled WGS sequence"/>
</dbReference>
<dbReference type="AlphaFoldDB" id="A0A4Q9GPL6"/>
<dbReference type="EMBL" id="SISG01000001">
    <property type="protein sequence ID" value="TBN56726.1"/>
    <property type="molecule type" value="Genomic_DNA"/>
</dbReference>
<dbReference type="RefSeq" id="WP_130980836.1">
    <property type="nucleotide sequence ID" value="NZ_SISG01000001.1"/>
</dbReference>
<name>A0A4Q9GPL6_9MICO</name>
<sequence length="59" mass="5933">MSDPDGTDLDPQPTETPGIVSPGSTATGAGTSDPADPAEFGTTEADVSDGSEQKQPRQD</sequence>
<keyword evidence="3" id="KW-1185">Reference proteome</keyword>
<reference evidence="3" key="1">
    <citation type="submission" date="2019-02" db="EMBL/GenBank/DDBJ databases">
        <title>Glaciihabitans arcticus sp. nov., a psychrotolerant bacterium isolated from polar soil.</title>
        <authorList>
            <person name="Dahal R.H."/>
        </authorList>
    </citation>
    <scope>NUCLEOTIDE SEQUENCE [LARGE SCALE GENOMIC DNA]</scope>
    <source>
        <strain evidence="3">RP-3-7</strain>
    </source>
</reference>
<gene>
    <name evidence="2" type="ORF">EYE40_04545</name>
</gene>
<accession>A0A4Q9GPL6</accession>